<dbReference type="GO" id="GO:0016020">
    <property type="term" value="C:membrane"/>
    <property type="evidence" value="ECO:0007669"/>
    <property type="project" value="InterPro"/>
</dbReference>
<feature type="transmembrane region" description="Helical" evidence="1">
    <location>
        <begin position="37"/>
        <end position="57"/>
    </location>
</feature>
<keyword evidence="1" id="KW-1133">Transmembrane helix</keyword>
<name>A0AAE3QDF2_9HYPH</name>
<dbReference type="EMBL" id="JALDYZ010000002">
    <property type="protein sequence ID" value="MDI7921184.1"/>
    <property type="molecule type" value="Genomic_DNA"/>
</dbReference>
<dbReference type="InterPro" id="IPR000620">
    <property type="entry name" value="EamA_dom"/>
</dbReference>
<keyword evidence="1" id="KW-0472">Membrane</keyword>
<feature type="transmembrane region" description="Helical" evidence="1">
    <location>
        <begin position="265"/>
        <end position="284"/>
    </location>
</feature>
<dbReference type="PANTHER" id="PTHR22911">
    <property type="entry name" value="ACYL-MALONYL CONDENSING ENZYME-RELATED"/>
    <property type="match status" value="1"/>
</dbReference>
<dbReference type="SUPFAM" id="SSF103481">
    <property type="entry name" value="Multidrug resistance efflux transporter EmrE"/>
    <property type="match status" value="2"/>
</dbReference>
<feature type="transmembrane region" description="Helical" evidence="1">
    <location>
        <begin position="100"/>
        <end position="120"/>
    </location>
</feature>
<feature type="transmembrane region" description="Helical" evidence="1">
    <location>
        <begin position="12"/>
        <end position="31"/>
    </location>
</feature>
<feature type="transmembrane region" description="Helical" evidence="1">
    <location>
        <begin position="179"/>
        <end position="199"/>
    </location>
</feature>
<keyword evidence="1" id="KW-0812">Transmembrane</keyword>
<protein>
    <submittedName>
        <fullName evidence="3">DMT family transporter</fullName>
    </submittedName>
</protein>
<dbReference type="Proteomes" id="UP001161580">
    <property type="component" value="Unassembled WGS sequence"/>
</dbReference>
<evidence type="ECO:0000313" key="4">
    <source>
        <dbReference type="Proteomes" id="UP001161580"/>
    </source>
</evidence>
<feature type="transmembrane region" description="Helical" evidence="1">
    <location>
        <begin position="153"/>
        <end position="172"/>
    </location>
</feature>
<sequence>MIFAKLPEHQKGIALTTVGGLALSWDIPLIRLSNGDVWSTLAVRSITTFAVAILVWLTIRKFTNARPPLVPGWIGVAVGGFYALGTMTFLGAVYHTSTANVVFILAFASMFAALLSWIFLNERPARATLVTMAVMVIGVGTIVSAGLTSGHLVGDALALLSALSLAAAITIARASRREMGFVSMAGTIIPACIGFAFVFAGSGSFHIAEPFWIVFNGAVMMPLAFWCLATGPRYLSAPEVGMFYLLETILAPIWVWVIFTETPGTPTLIGGSILILALIGHSIWQMRSRAVAAAPAAA</sequence>
<gene>
    <name evidence="3" type="ORF">MRS75_03695</name>
</gene>
<feature type="domain" description="EamA" evidence="2">
    <location>
        <begin position="31"/>
        <end position="142"/>
    </location>
</feature>
<reference evidence="3" key="1">
    <citation type="submission" date="2022-03" db="EMBL/GenBank/DDBJ databases">
        <title>Fererhizobium litorale gen. nov., sp. nov., isolated from sandy sediments of the Sea of Japan seashore.</title>
        <authorList>
            <person name="Romanenko L."/>
            <person name="Kurilenko V."/>
            <person name="Otstavnykh N."/>
            <person name="Svetashev V."/>
            <person name="Tekutyeva L."/>
            <person name="Isaeva M."/>
            <person name="Mikhailov V."/>
        </authorList>
    </citation>
    <scope>NUCLEOTIDE SEQUENCE</scope>
    <source>
        <strain evidence="3">KMM 9576</strain>
    </source>
</reference>
<proteinExistence type="predicted"/>
<organism evidence="3 4">
    <name type="scientific">Ferirhizobium litorale</name>
    <dbReference type="NCBI Taxonomy" id="2927786"/>
    <lineage>
        <taxon>Bacteria</taxon>
        <taxon>Pseudomonadati</taxon>
        <taxon>Pseudomonadota</taxon>
        <taxon>Alphaproteobacteria</taxon>
        <taxon>Hyphomicrobiales</taxon>
        <taxon>Rhizobiaceae</taxon>
        <taxon>Ferirhizobium</taxon>
    </lineage>
</organism>
<accession>A0AAE3QDF2</accession>
<feature type="transmembrane region" description="Helical" evidence="1">
    <location>
        <begin position="211"/>
        <end position="229"/>
    </location>
</feature>
<dbReference type="AlphaFoldDB" id="A0AAE3QDF2"/>
<feature type="domain" description="EamA" evidence="2">
    <location>
        <begin position="153"/>
        <end position="279"/>
    </location>
</feature>
<feature type="transmembrane region" description="Helical" evidence="1">
    <location>
        <begin position="127"/>
        <end position="147"/>
    </location>
</feature>
<evidence type="ECO:0000313" key="3">
    <source>
        <dbReference type="EMBL" id="MDI7921184.1"/>
    </source>
</evidence>
<evidence type="ECO:0000256" key="1">
    <source>
        <dbReference type="SAM" id="Phobius"/>
    </source>
</evidence>
<dbReference type="Pfam" id="PF00892">
    <property type="entry name" value="EamA"/>
    <property type="match status" value="2"/>
</dbReference>
<evidence type="ECO:0000259" key="2">
    <source>
        <dbReference type="Pfam" id="PF00892"/>
    </source>
</evidence>
<dbReference type="RefSeq" id="WP_311785366.1">
    <property type="nucleotide sequence ID" value="NZ_JALDYY010000002.1"/>
</dbReference>
<feature type="transmembrane region" description="Helical" evidence="1">
    <location>
        <begin position="69"/>
        <end position="94"/>
    </location>
</feature>
<keyword evidence="4" id="KW-1185">Reference proteome</keyword>
<comment type="caution">
    <text evidence="3">The sequence shown here is derived from an EMBL/GenBank/DDBJ whole genome shotgun (WGS) entry which is preliminary data.</text>
</comment>
<feature type="transmembrane region" description="Helical" evidence="1">
    <location>
        <begin position="241"/>
        <end position="259"/>
    </location>
</feature>
<dbReference type="InterPro" id="IPR037185">
    <property type="entry name" value="EmrE-like"/>
</dbReference>